<reference evidence="2 3" key="1">
    <citation type="submission" date="2024-07" db="EMBL/GenBank/DDBJ databases">
        <title>Enhanced genomic and transcriptomic resources for Trichinella pseudospiralis and T. spiralis underpin the discovery of pronounced molecular differences between stages and species.</title>
        <authorList>
            <person name="Pasi K.K."/>
            <person name="La Rosa G."/>
            <person name="Gomez-Morales M.A."/>
            <person name="Tosini F."/>
            <person name="Sumanam S."/>
            <person name="Young N.D."/>
            <person name="Chang B.C."/>
            <person name="Robin G.B."/>
        </authorList>
    </citation>
    <scope>NUCLEOTIDE SEQUENCE [LARGE SCALE GENOMIC DNA]</scope>
    <source>
        <strain evidence="2">ISS534</strain>
    </source>
</reference>
<organism evidence="2 3">
    <name type="scientific">Trichinella spiralis</name>
    <name type="common">Trichina worm</name>
    <dbReference type="NCBI Taxonomy" id="6334"/>
    <lineage>
        <taxon>Eukaryota</taxon>
        <taxon>Metazoa</taxon>
        <taxon>Ecdysozoa</taxon>
        <taxon>Nematoda</taxon>
        <taxon>Enoplea</taxon>
        <taxon>Dorylaimia</taxon>
        <taxon>Trichinellida</taxon>
        <taxon>Trichinellidae</taxon>
        <taxon>Trichinella</taxon>
    </lineage>
</organism>
<dbReference type="EMBL" id="JBEUSY010000049">
    <property type="protein sequence ID" value="KAL1245908.1"/>
    <property type="molecule type" value="Genomic_DNA"/>
</dbReference>
<dbReference type="Proteomes" id="UP001558632">
    <property type="component" value="Unassembled WGS sequence"/>
</dbReference>
<proteinExistence type="predicted"/>
<evidence type="ECO:0000256" key="1">
    <source>
        <dbReference type="SAM" id="Phobius"/>
    </source>
</evidence>
<protein>
    <submittedName>
        <fullName evidence="2">Nuclear pore complex protein</fullName>
    </submittedName>
</protein>
<gene>
    <name evidence="2" type="ORF">TSPI_09072</name>
</gene>
<evidence type="ECO:0000313" key="2">
    <source>
        <dbReference type="EMBL" id="KAL1245908.1"/>
    </source>
</evidence>
<keyword evidence="1" id="KW-1133">Transmembrane helix</keyword>
<accession>A0ABR3KZ62</accession>
<keyword evidence="3" id="KW-1185">Reference proteome</keyword>
<feature type="transmembrane region" description="Helical" evidence="1">
    <location>
        <begin position="21"/>
        <end position="42"/>
    </location>
</feature>
<evidence type="ECO:0000313" key="3">
    <source>
        <dbReference type="Proteomes" id="UP001558632"/>
    </source>
</evidence>
<keyword evidence="1" id="KW-0812">Transmembrane</keyword>
<name>A0ABR3KZ62_TRISP</name>
<sequence length="100" mass="11171">MTTTRLEISFVQNQINGRSRLLLTGSIPSFCAAAAICIPRLPLLKRRIVDKATVVVVDCCALKLFFFPSSSSIQIRGLVNSNRHIGRPRIFEKVSDGRFH</sequence>
<comment type="caution">
    <text evidence="2">The sequence shown here is derived from an EMBL/GenBank/DDBJ whole genome shotgun (WGS) entry which is preliminary data.</text>
</comment>
<keyword evidence="1" id="KW-0472">Membrane</keyword>